<gene>
    <name evidence="3" type="ORF">H8716_01720</name>
</gene>
<dbReference type="NCBIfam" id="TIGR00010">
    <property type="entry name" value="YchF/TatD family DNA exonuclease"/>
    <property type="match status" value="1"/>
</dbReference>
<dbReference type="Proteomes" id="UP000657421">
    <property type="component" value="Unassembled WGS sequence"/>
</dbReference>
<dbReference type="PANTHER" id="PTHR46124">
    <property type="entry name" value="D-AMINOACYL-TRNA DEACYLASE"/>
    <property type="match status" value="1"/>
</dbReference>
<dbReference type="SUPFAM" id="SSF51556">
    <property type="entry name" value="Metallo-dependent hydrolases"/>
    <property type="match status" value="1"/>
</dbReference>
<keyword evidence="2 3" id="KW-0378">Hydrolase</keyword>
<dbReference type="CDD" id="cd01310">
    <property type="entry name" value="TatD_DNAse"/>
    <property type="match status" value="1"/>
</dbReference>
<reference evidence="3 4" key="1">
    <citation type="submission" date="2020-08" db="EMBL/GenBank/DDBJ databases">
        <title>Genome public.</title>
        <authorList>
            <person name="Liu C."/>
            <person name="Sun Q."/>
        </authorList>
    </citation>
    <scope>NUCLEOTIDE SEQUENCE [LARGE SCALE GENOMIC DNA]</scope>
    <source>
        <strain evidence="3 4">NSJ-46</strain>
    </source>
</reference>
<dbReference type="PROSITE" id="PS01091">
    <property type="entry name" value="TATD_3"/>
    <property type="match status" value="1"/>
</dbReference>
<dbReference type="RefSeq" id="WP_249306748.1">
    <property type="nucleotide sequence ID" value="NZ_JACRSZ010000001.1"/>
</dbReference>
<name>A0ABR7N6N8_9FIRM</name>
<sequence length="265" mass="30454">MENSYEKDLPWIDTHTHLHAKRFNRERGNILRWMQDTGIRNIEIPIEYDSNFLMREKLAGFENARFAAGVHPTRVSKITAKDARKQLEKLAVYPDTVAIGETGLDFHVATLDTEFVNQMEEWFEYFLDLADQVNLPVILHTREADERILEILKKKRRQFKGVIHCFQGDVELANQYMELGFHLGIGGSVTYTDRCSALRKAITDIPMERIVLETDCPYLTPESLEGYNTPKNLPLIAGMVAELKGVDIIYVKEKTAHNAKKLFGL</sequence>
<dbReference type="PROSITE" id="PS01090">
    <property type="entry name" value="TATD_2"/>
    <property type="match status" value="1"/>
</dbReference>
<dbReference type="InterPro" id="IPR015991">
    <property type="entry name" value="TatD/YcfH-like"/>
</dbReference>
<evidence type="ECO:0000313" key="3">
    <source>
        <dbReference type="EMBL" id="MBC8571810.1"/>
    </source>
</evidence>
<dbReference type="EMBL" id="JACRSZ010000001">
    <property type="protein sequence ID" value="MBC8571810.1"/>
    <property type="molecule type" value="Genomic_DNA"/>
</dbReference>
<dbReference type="Gene3D" id="3.20.20.140">
    <property type="entry name" value="Metal-dependent hydrolases"/>
    <property type="match status" value="1"/>
</dbReference>
<organism evidence="3 4">
    <name type="scientific">Jingyaoa shaoxingensis</name>
    <dbReference type="NCBI Taxonomy" id="2763671"/>
    <lineage>
        <taxon>Bacteria</taxon>
        <taxon>Bacillati</taxon>
        <taxon>Bacillota</taxon>
        <taxon>Clostridia</taxon>
        <taxon>Lachnospirales</taxon>
        <taxon>Lachnospiraceae</taxon>
        <taxon>Jingyaoa</taxon>
    </lineage>
</organism>
<evidence type="ECO:0000256" key="1">
    <source>
        <dbReference type="ARBA" id="ARBA00022723"/>
    </source>
</evidence>
<dbReference type="InterPro" id="IPR001130">
    <property type="entry name" value="TatD-like"/>
</dbReference>
<evidence type="ECO:0000256" key="2">
    <source>
        <dbReference type="ARBA" id="ARBA00022801"/>
    </source>
</evidence>
<keyword evidence="1" id="KW-0479">Metal-binding</keyword>
<proteinExistence type="predicted"/>
<dbReference type="PIRSF" id="PIRSF005902">
    <property type="entry name" value="DNase_TatD"/>
    <property type="match status" value="1"/>
</dbReference>
<dbReference type="InterPro" id="IPR018228">
    <property type="entry name" value="DNase_TatD-rel_CS"/>
</dbReference>
<accession>A0ABR7N6N8</accession>
<dbReference type="InterPro" id="IPR032466">
    <property type="entry name" value="Metal_Hydrolase"/>
</dbReference>
<comment type="caution">
    <text evidence="3">The sequence shown here is derived from an EMBL/GenBank/DDBJ whole genome shotgun (WGS) entry which is preliminary data.</text>
</comment>
<dbReference type="PANTHER" id="PTHR46124:SF2">
    <property type="entry name" value="D-AMINOACYL-TRNA DEACYLASE"/>
    <property type="match status" value="1"/>
</dbReference>
<evidence type="ECO:0000313" key="4">
    <source>
        <dbReference type="Proteomes" id="UP000657421"/>
    </source>
</evidence>
<keyword evidence="4" id="KW-1185">Reference proteome</keyword>
<protein>
    <submittedName>
        <fullName evidence="3">TatD family hydrolase</fullName>
    </submittedName>
</protein>
<dbReference type="GO" id="GO:0016787">
    <property type="term" value="F:hydrolase activity"/>
    <property type="evidence" value="ECO:0007669"/>
    <property type="project" value="UniProtKB-KW"/>
</dbReference>
<dbReference type="Pfam" id="PF01026">
    <property type="entry name" value="TatD_DNase"/>
    <property type="match status" value="1"/>
</dbReference>